<feature type="region of interest" description="Disordered" evidence="1">
    <location>
        <begin position="170"/>
        <end position="207"/>
    </location>
</feature>
<proteinExistence type="predicted"/>
<feature type="compositionally biased region" description="Gly residues" evidence="1">
    <location>
        <begin position="193"/>
        <end position="203"/>
    </location>
</feature>
<gene>
    <name evidence="3" type="ORF">HK105_206513</name>
    <name evidence="4" type="ORF">HK105_206555</name>
    <name evidence="2" type="ORF">HK105_209124</name>
</gene>
<keyword evidence="5" id="KW-1185">Reference proteome</keyword>
<organism evidence="3 5">
    <name type="scientific">Polyrhizophydium stewartii</name>
    <dbReference type="NCBI Taxonomy" id="2732419"/>
    <lineage>
        <taxon>Eukaryota</taxon>
        <taxon>Fungi</taxon>
        <taxon>Fungi incertae sedis</taxon>
        <taxon>Chytridiomycota</taxon>
        <taxon>Chytridiomycota incertae sedis</taxon>
        <taxon>Chytridiomycetes</taxon>
        <taxon>Rhizophydiales</taxon>
        <taxon>Rhizophydiales incertae sedis</taxon>
        <taxon>Polyrhizophydium</taxon>
    </lineage>
</organism>
<dbReference type="EMBL" id="JADGIZ020000039">
    <property type="protein sequence ID" value="KAL2913964.1"/>
    <property type="molecule type" value="Genomic_DNA"/>
</dbReference>
<name>A0ABR4N335_9FUNG</name>
<evidence type="ECO:0008006" key="6">
    <source>
        <dbReference type="Google" id="ProtNLM"/>
    </source>
</evidence>
<evidence type="ECO:0000313" key="4">
    <source>
        <dbReference type="EMBL" id="KAL2913964.1"/>
    </source>
</evidence>
<evidence type="ECO:0000256" key="1">
    <source>
        <dbReference type="SAM" id="MobiDB-lite"/>
    </source>
</evidence>
<comment type="caution">
    <text evidence="3">The sequence shown here is derived from an EMBL/GenBank/DDBJ whole genome shotgun (WGS) entry which is preliminary data.</text>
</comment>
<sequence>MPLDVATMLAMLGDGRLLAAEVLAQPDEQRTAVWRQALESDWQGDLSMLPPLPPSTTTTTTTAIGSTTISTTTISESVMFAAHSRPTLQRAVAHGAVDAQTAQRVAIRRGWVDMLDFDRPQCLATAAASEGAVWLLEGLIEARMAAAPTAALAEAAAGGGHLPALQFVHERMPPSTPSPSPSPAAAASAECGPGPGSGSGSGSGCRPWPASVGDAAARSGSVELVAWLAAARPECLAPSAVDAAAAADRGDVVRWLADHQPGIGCTAAAFVGAAANNSVAMLDLLADRFPAAAAAAAAAGVRAVASDPAAVEWLAARGLAAGADALVAHAAAAGSVDGVRRACGRLGVTLAERHLAAAHAARRGPLLVWAYTDGGVAFAADTAGALAARWCNTDVLAWAADRDPAAAEAATRALVDATARAGDPALVEWWAVRRGVAFAQRELEAAAAAGNVRMVARLVARGLGNAADAKQWDLAAARRVAVEHKADDVVALLDALAARTSAAATA</sequence>
<accession>A0ABR4N335</accession>
<dbReference type="InterPro" id="IPR052050">
    <property type="entry name" value="SecEffector_AnkRepeat"/>
</dbReference>
<dbReference type="Proteomes" id="UP001527925">
    <property type="component" value="Unassembled WGS sequence"/>
</dbReference>
<evidence type="ECO:0000313" key="5">
    <source>
        <dbReference type="Proteomes" id="UP001527925"/>
    </source>
</evidence>
<reference evidence="3 5" key="1">
    <citation type="submission" date="2023-09" db="EMBL/GenBank/DDBJ databases">
        <title>Pangenome analysis of Batrachochytrium dendrobatidis and related Chytrids.</title>
        <authorList>
            <person name="Yacoub M.N."/>
            <person name="Stajich J.E."/>
            <person name="James T.Y."/>
        </authorList>
    </citation>
    <scope>NUCLEOTIDE SEQUENCE [LARGE SCALE GENOMIC DNA]</scope>
    <source>
        <strain evidence="3 5">JEL0888</strain>
    </source>
</reference>
<dbReference type="EMBL" id="JADGIZ020000113">
    <property type="protein sequence ID" value="KAL2911396.1"/>
    <property type="molecule type" value="Genomic_DNA"/>
</dbReference>
<dbReference type="PANTHER" id="PTHR46586">
    <property type="entry name" value="ANKYRIN REPEAT-CONTAINING PROTEIN"/>
    <property type="match status" value="1"/>
</dbReference>
<evidence type="ECO:0000313" key="3">
    <source>
        <dbReference type="EMBL" id="KAL2913922.1"/>
    </source>
</evidence>
<evidence type="ECO:0000313" key="2">
    <source>
        <dbReference type="EMBL" id="KAL2911396.1"/>
    </source>
</evidence>
<feature type="compositionally biased region" description="Low complexity" evidence="1">
    <location>
        <begin position="183"/>
        <end position="192"/>
    </location>
</feature>
<dbReference type="PANTHER" id="PTHR46586:SF3">
    <property type="entry name" value="ANKYRIN REPEAT-CONTAINING PROTEIN"/>
    <property type="match status" value="1"/>
</dbReference>
<protein>
    <recommendedName>
        <fullName evidence="6">Ankyrin repeat domain-containing protein</fullName>
    </recommendedName>
</protein>
<dbReference type="EMBL" id="JADGIZ020000039">
    <property type="protein sequence ID" value="KAL2913922.1"/>
    <property type="molecule type" value="Genomic_DNA"/>
</dbReference>